<proteinExistence type="predicted"/>
<gene>
    <name evidence="1" type="ORF">BSU04_00830</name>
</gene>
<dbReference type="EMBL" id="MTHB01000011">
    <property type="protein sequence ID" value="OXC80662.1"/>
    <property type="molecule type" value="Genomic_DNA"/>
</dbReference>
<evidence type="ECO:0000313" key="2">
    <source>
        <dbReference type="Proteomes" id="UP000214720"/>
    </source>
</evidence>
<name>A0A226XAY4_CABSO</name>
<organism evidence="1 2">
    <name type="scientific">Caballeronia sordidicola</name>
    <name type="common">Burkholderia sordidicola</name>
    <dbReference type="NCBI Taxonomy" id="196367"/>
    <lineage>
        <taxon>Bacteria</taxon>
        <taxon>Pseudomonadati</taxon>
        <taxon>Pseudomonadota</taxon>
        <taxon>Betaproteobacteria</taxon>
        <taxon>Burkholderiales</taxon>
        <taxon>Burkholderiaceae</taxon>
        <taxon>Caballeronia</taxon>
    </lineage>
</organism>
<accession>A0A226XAY4</accession>
<evidence type="ECO:0000313" key="1">
    <source>
        <dbReference type="EMBL" id="OXC80662.1"/>
    </source>
</evidence>
<dbReference type="Proteomes" id="UP000214720">
    <property type="component" value="Unassembled WGS sequence"/>
</dbReference>
<protein>
    <submittedName>
        <fullName evidence="1">D-tyrosyl-tRNA(Tyr) deacylase</fullName>
    </submittedName>
</protein>
<reference evidence="2" key="1">
    <citation type="submission" date="2017-01" db="EMBL/GenBank/DDBJ databases">
        <title>Genome Analysis of Deinococcus marmoris KOPRI26562.</title>
        <authorList>
            <person name="Kim J.H."/>
            <person name="Oh H.-M."/>
        </authorList>
    </citation>
    <scope>NUCLEOTIDE SEQUENCE [LARGE SCALE GENOMIC DNA]</scope>
    <source>
        <strain evidence="2">PAMC 26633</strain>
    </source>
</reference>
<comment type="caution">
    <text evidence="1">The sequence shown here is derived from an EMBL/GenBank/DDBJ whole genome shotgun (WGS) entry which is preliminary data.</text>
</comment>
<sequence>MALLRVAVV</sequence>